<name>A0A8S1EYX2_9PELO</name>
<dbReference type="EMBL" id="CADEPM010000007">
    <property type="protein sequence ID" value="CAB3408908.1"/>
    <property type="molecule type" value="Genomic_DNA"/>
</dbReference>
<dbReference type="InterPro" id="IPR036444">
    <property type="entry name" value="PLipase_A2_dom_sf"/>
</dbReference>
<feature type="chain" id="PRO_5035916127" description="Phospholipase A2 domain-containing protein" evidence="3">
    <location>
        <begin position="20"/>
        <end position="179"/>
    </location>
</feature>
<dbReference type="GO" id="GO:0004623">
    <property type="term" value="F:phospholipase A2 activity"/>
    <property type="evidence" value="ECO:0007669"/>
    <property type="project" value="InterPro"/>
</dbReference>
<dbReference type="GO" id="GO:0005576">
    <property type="term" value="C:extracellular region"/>
    <property type="evidence" value="ECO:0007669"/>
    <property type="project" value="UniProtKB-SubCell"/>
</dbReference>
<comment type="caution">
    <text evidence="4">The sequence shown here is derived from an EMBL/GenBank/DDBJ whole genome shotgun (WGS) entry which is preliminary data.</text>
</comment>
<organism evidence="4 5">
    <name type="scientific">Caenorhabditis bovis</name>
    <dbReference type="NCBI Taxonomy" id="2654633"/>
    <lineage>
        <taxon>Eukaryota</taxon>
        <taxon>Metazoa</taxon>
        <taxon>Ecdysozoa</taxon>
        <taxon>Nematoda</taxon>
        <taxon>Chromadorea</taxon>
        <taxon>Rhabditida</taxon>
        <taxon>Rhabditina</taxon>
        <taxon>Rhabditomorpha</taxon>
        <taxon>Rhabditoidea</taxon>
        <taxon>Rhabditidae</taxon>
        <taxon>Peloderinae</taxon>
        <taxon>Caenorhabditis</taxon>
    </lineage>
</organism>
<dbReference type="OrthoDB" id="5781547at2759"/>
<evidence type="ECO:0000256" key="3">
    <source>
        <dbReference type="SAM" id="SignalP"/>
    </source>
</evidence>
<evidence type="ECO:0008006" key="6">
    <source>
        <dbReference type="Google" id="ProtNLM"/>
    </source>
</evidence>
<dbReference type="InterPro" id="IPR033113">
    <property type="entry name" value="PLA2_histidine"/>
</dbReference>
<evidence type="ECO:0000256" key="1">
    <source>
        <dbReference type="ARBA" id="ARBA00004613"/>
    </source>
</evidence>
<dbReference type="InterPro" id="IPR053322">
    <property type="entry name" value="PLA2-like"/>
</dbReference>
<feature type="signal peptide" evidence="3">
    <location>
        <begin position="1"/>
        <end position="19"/>
    </location>
</feature>
<evidence type="ECO:0000313" key="5">
    <source>
        <dbReference type="Proteomes" id="UP000494206"/>
    </source>
</evidence>
<dbReference type="PANTHER" id="PTHR34228:SF3">
    <property type="entry name" value="PHOSPHOLIPASE A2-LIKE PROTEIN Y52B11A.8"/>
    <property type="match status" value="1"/>
</dbReference>
<keyword evidence="5" id="KW-1185">Reference proteome</keyword>
<comment type="subcellular location">
    <subcellularLocation>
        <location evidence="1">Secreted</location>
    </subcellularLocation>
</comment>
<dbReference type="GO" id="GO:0006644">
    <property type="term" value="P:phospholipid metabolic process"/>
    <property type="evidence" value="ECO:0007669"/>
    <property type="project" value="InterPro"/>
</dbReference>
<dbReference type="GO" id="GO:0050482">
    <property type="term" value="P:arachidonate secretion"/>
    <property type="evidence" value="ECO:0007669"/>
    <property type="project" value="InterPro"/>
</dbReference>
<dbReference type="PROSITE" id="PS00118">
    <property type="entry name" value="PA2_HIS"/>
    <property type="match status" value="1"/>
</dbReference>
<protein>
    <recommendedName>
        <fullName evidence="6">Phospholipase A2 domain-containing protein</fullName>
    </recommendedName>
</protein>
<dbReference type="Gene3D" id="1.20.90.10">
    <property type="entry name" value="Phospholipase A2 domain"/>
    <property type="match status" value="1"/>
</dbReference>
<keyword evidence="3" id="KW-0732">Signal</keyword>
<proteinExistence type="predicted"/>
<evidence type="ECO:0000256" key="2">
    <source>
        <dbReference type="ARBA" id="ARBA00022525"/>
    </source>
</evidence>
<sequence>MWRLVVCLLLPTIVPLTSAARPTPRILRTTTTTTTTTTEPTITTASFKVVTPKIQINSSWECGTDAFTKAISEGEILAKCPKLRDHVNSCCYQHDNCYDEQRGQNFCDDHFCGCLEVVTRSSKLCHTESSPIFCDLVRTFGNEPYKNSAPNATTTTDEGLLDKDDYDYEAAVRNISMKL</sequence>
<dbReference type="SUPFAM" id="SSF48619">
    <property type="entry name" value="Phospholipase A2, PLA2"/>
    <property type="match status" value="1"/>
</dbReference>
<accession>A0A8S1EYX2</accession>
<gene>
    <name evidence="4" type="ORF">CBOVIS_LOCUS10629</name>
</gene>
<dbReference type="PANTHER" id="PTHR34228">
    <property type="entry name" value="PROTEIN CBG09474-RELATED"/>
    <property type="match status" value="1"/>
</dbReference>
<evidence type="ECO:0000313" key="4">
    <source>
        <dbReference type="EMBL" id="CAB3408908.1"/>
    </source>
</evidence>
<keyword evidence="2" id="KW-0964">Secreted</keyword>
<dbReference type="AlphaFoldDB" id="A0A8S1EYX2"/>
<dbReference type="Proteomes" id="UP000494206">
    <property type="component" value="Unassembled WGS sequence"/>
</dbReference>
<reference evidence="4 5" key="1">
    <citation type="submission" date="2020-04" db="EMBL/GenBank/DDBJ databases">
        <authorList>
            <person name="Laetsch R D."/>
            <person name="Stevens L."/>
            <person name="Kumar S."/>
            <person name="Blaxter L. M."/>
        </authorList>
    </citation>
    <scope>NUCLEOTIDE SEQUENCE [LARGE SCALE GENOMIC DNA]</scope>
</reference>